<dbReference type="SUPFAM" id="SSF52540">
    <property type="entry name" value="P-loop containing nucleoside triphosphate hydrolases"/>
    <property type="match status" value="1"/>
</dbReference>
<keyword evidence="4" id="KW-1185">Reference proteome</keyword>
<protein>
    <submittedName>
        <fullName evidence="3">ATP-binding protein</fullName>
    </submittedName>
</protein>
<dbReference type="Pfam" id="PF13304">
    <property type="entry name" value="AAA_21"/>
    <property type="match status" value="1"/>
</dbReference>
<evidence type="ECO:0000256" key="1">
    <source>
        <dbReference type="SAM" id="MobiDB-lite"/>
    </source>
</evidence>
<dbReference type="AlphaFoldDB" id="A0AA97M3N1"/>
<name>A0AA97M3N1_9ACTN</name>
<dbReference type="GO" id="GO:0016887">
    <property type="term" value="F:ATP hydrolysis activity"/>
    <property type="evidence" value="ECO:0007669"/>
    <property type="project" value="InterPro"/>
</dbReference>
<accession>A0AA97M3N1</accession>
<dbReference type="PANTHER" id="PTHR40396:SF1">
    <property type="entry name" value="ATPASE AAA-TYPE CORE DOMAIN-CONTAINING PROTEIN"/>
    <property type="match status" value="1"/>
</dbReference>
<reference evidence="3" key="1">
    <citation type="submission" date="2020-10" db="EMBL/GenBank/DDBJ databases">
        <title>De novo genome project of the cellulose decomposer Thermobifida halotolerans type strain.</title>
        <authorList>
            <person name="Nagy I."/>
            <person name="Horvath B."/>
            <person name="Kukolya J."/>
            <person name="Nagy I."/>
            <person name="Orsini M."/>
        </authorList>
    </citation>
    <scope>NUCLEOTIDE SEQUENCE</scope>
    <source>
        <strain evidence="3">DSM 44931</strain>
    </source>
</reference>
<keyword evidence="3" id="KW-0067">ATP-binding</keyword>
<keyword evidence="3" id="KW-0547">Nucleotide-binding</keyword>
<dbReference type="Proteomes" id="UP000265719">
    <property type="component" value="Chromosome"/>
</dbReference>
<dbReference type="KEGG" id="thao:NI17_021760"/>
<dbReference type="InterPro" id="IPR003959">
    <property type="entry name" value="ATPase_AAA_core"/>
</dbReference>
<dbReference type="InterPro" id="IPR027417">
    <property type="entry name" value="P-loop_NTPase"/>
</dbReference>
<feature type="region of interest" description="Disordered" evidence="1">
    <location>
        <begin position="425"/>
        <end position="458"/>
    </location>
</feature>
<evidence type="ECO:0000313" key="4">
    <source>
        <dbReference type="Proteomes" id="UP000265719"/>
    </source>
</evidence>
<dbReference type="PANTHER" id="PTHR40396">
    <property type="entry name" value="ATPASE-LIKE PROTEIN"/>
    <property type="match status" value="1"/>
</dbReference>
<gene>
    <name evidence="3" type="ORF">NI17_021760</name>
</gene>
<dbReference type="EMBL" id="CP063196">
    <property type="protein sequence ID" value="UOE19328.1"/>
    <property type="molecule type" value="Genomic_DNA"/>
</dbReference>
<organism evidence="3 4">
    <name type="scientific">Thermobifida halotolerans</name>
    <dbReference type="NCBI Taxonomy" id="483545"/>
    <lineage>
        <taxon>Bacteria</taxon>
        <taxon>Bacillati</taxon>
        <taxon>Actinomycetota</taxon>
        <taxon>Actinomycetes</taxon>
        <taxon>Streptosporangiales</taxon>
        <taxon>Nocardiopsidaceae</taxon>
        <taxon>Thermobifida</taxon>
    </lineage>
</organism>
<evidence type="ECO:0000259" key="2">
    <source>
        <dbReference type="Pfam" id="PF13304"/>
    </source>
</evidence>
<evidence type="ECO:0000313" key="3">
    <source>
        <dbReference type="EMBL" id="UOE19328.1"/>
    </source>
</evidence>
<proteinExistence type="predicted"/>
<feature type="domain" description="ATPase AAA-type core" evidence="2">
    <location>
        <begin position="42"/>
        <end position="359"/>
    </location>
</feature>
<dbReference type="RefSeq" id="WP_170163074.1">
    <property type="nucleotide sequence ID" value="NZ_CP063196.1"/>
</dbReference>
<dbReference type="GO" id="GO:0005524">
    <property type="term" value="F:ATP binding"/>
    <property type="evidence" value="ECO:0007669"/>
    <property type="project" value="UniProtKB-KW"/>
</dbReference>
<sequence length="458" mass="52155">MLLSFRAANHRSLKEEQQLLLVPAQDAPEGPDPVEPESLRVAGIFGSNASGKSNVLNALGFMQHMVRTSMADHEPDAGIERDPFTLDSRSLAEPSSYVVDLWTNGLRYTYGFAIDDVRVVEEWLYCYPLDGKQVVFERDADGYRFGPDLPDSVTQVEEITDDNTLFLTVAARSKQHVVRPVYDWFAQRLRFRSTDPGLWHGAQLLLRRLRSTDERWLPKLEELLRAADTGIERLELKRHRPTESEIAEVEERYADAPEVLRRHRIRTLDRVDLLFHHRSADSSVRPLGIRQQSQGTIALLNLGYQVISALRTGSLMVVDVLDANLHPLLSTKIIELFKDPETNPRRAQLLFSSHDAALLGWIRGRDVLGREEIWFTEKDQHGATQLFSLAEYEEEEGSDENPMLWYLTGRYGAVPEVVDSQFDAAVRDGGEDDNRARKHGSRETTFDRRRGSAHRDAS</sequence>